<dbReference type="FunFam" id="1.10.287.3550:FF:000001">
    <property type="entry name" value="Stromal interaction molecule 1"/>
    <property type="match status" value="1"/>
</dbReference>
<dbReference type="CDD" id="cd11722">
    <property type="entry name" value="SOAR"/>
    <property type="match status" value="1"/>
</dbReference>
<dbReference type="Gene3D" id="1.10.287.3550">
    <property type="match status" value="1"/>
</dbReference>
<evidence type="ECO:0000256" key="1">
    <source>
        <dbReference type="SAM" id="Coils"/>
    </source>
</evidence>
<feature type="compositionally biased region" description="Basic residues" evidence="2">
    <location>
        <begin position="567"/>
        <end position="582"/>
    </location>
</feature>
<dbReference type="GO" id="GO:0002115">
    <property type="term" value="P:store-operated calcium entry"/>
    <property type="evidence" value="ECO:0007669"/>
    <property type="project" value="TreeGrafter"/>
</dbReference>
<dbReference type="InterPro" id="IPR032393">
    <property type="entry name" value="SOAR_STIM1/2"/>
</dbReference>
<dbReference type="AlphaFoldDB" id="A0A6P8FYY3"/>
<dbReference type="GO" id="GO:0005886">
    <property type="term" value="C:plasma membrane"/>
    <property type="evidence" value="ECO:0007669"/>
    <property type="project" value="TreeGrafter"/>
</dbReference>
<feature type="coiled-coil region" evidence="1">
    <location>
        <begin position="112"/>
        <end position="146"/>
    </location>
</feature>
<evidence type="ECO:0000256" key="3">
    <source>
        <dbReference type="SAM" id="Phobius"/>
    </source>
</evidence>
<accession>A0A6P8FYY3</accession>
<evidence type="ECO:0000313" key="6">
    <source>
        <dbReference type="RefSeq" id="XP_031428701.1"/>
    </source>
</evidence>
<dbReference type="InterPro" id="IPR037608">
    <property type="entry name" value="STIM1/2"/>
</dbReference>
<dbReference type="KEGG" id="char:105901422"/>
<dbReference type="FunFam" id="1.20.5.340:FF:000011">
    <property type="entry name" value="Stromal interaction molecule 1"/>
    <property type="match status" value="1"/>
</dbReference>
<dbReference type="GO" id="GO:0005246">
    <property type="term" value="F:calcium channel regulator activity"/>
    <property type="evidence" value="ECO:0007669"/>
    <property type="project" value="InterPro"/>
</dbReference>
<sequence>MTLTAVPTPHLSCPEDTAEGRLPGPHWKFDKGIYCISCQFYATLSYPPSLSPLLSLSLSATTPTAVNRHNHLKDFMLVVSIVIGMGGCWFAFIQNRYSKDHMKKMMGDLEGLQRAEQSLHDLQQKLQIAQEEHRTVEVEKVTLEQKLRDEINMAKQEAYRLRDLRAGTENELSRQKYAEEELDQVRMALKKAEKELESRSSWSPPDSLQKWLQLTHEVEVQYYNIKKQNAEKQLLVAKEGAEKIKKKRNTIFGTFHVAHSSSLDDVDHKILSAKQALGEVTAALRERLHRWQQIEVLTGFTIVHNPGLPSLASALNLDPSFMGGRATPQPFLLSDDMDDMDDEFMTPGTLQYAAWVMNRRASDLWSLGSDSQSLWKNSAPSMMSLRQRHMDPQLAMGSQRDLNRSDSESSLCISQAGEQLRLSASYGGSKVLMTKPTSLMHDPGSRVDETGPQPLHGHTPNGGGRVQDVYPEAVPDSPILMKKIYGIEKSASLGEINSAQAVQAVQLSMSESSRSLSPNSTDPDTPSPTGLPGVAGYKVNSRIPQLSAKKSPLEDDSTGEDTDSIASRKKHTFTKIFKKQRK</sequence>
<dbReference type="GO" id="GO:0005783">
    <property type="term" value="C:endoplasmic reticulum"/>
    <property type="evidence" value="ECO:0007669"/>
    <property type="project" value="TreeGrafter"/>
</dbReference>
<dbReference type="PANTHER" id="PTHR15136">
    <property type="entry name" value="STROMAL INTERACTION MOLECULE HOMOLOG"/>
    <property type="match status" value="1"/>
</dbReference>
<proteinExistence type="predicted"/>
<dbReference type="GeneID" id="105901422"/>
<dbReference type="Proteomes" id="UP000515152">
    <property type="component" value="Chromosome 9"/>
</dbReference>
<keyword evidence="3" id="KW-1133">Transmembrane helix</keyword>
<dbReference type="RefSeq" id="XP_031428701.1">
    <property type="nucleotide sequence ID" value="XM_031572841.1"/>
</dbReference>
<feature type="region of interest" description="Disordered" evidence="2">
    <location>
        <begin position="434"/>
        <end position="470"/>
    </location>
</feature>
<dbReference type="OrthoDB" id="9986177at2759"/>
<name>A0A6P8FYY3_CLUHA</name>
<reference evidence="6" key="1">
    <citation type="submission" date="2025-08" db="UniProtKB">
        <authorList>
            <consortium name="RefSeq"/>
        </authorList>
    </citation>
    <scope>IDENTIFICATION</scope>
</reference>
<feature type="domain" description="STIM1/2 Orai1-activating region" evidence="4">
    <location>
        <begin position="202"/>
        <end position="302"/>
    </location>
</feature>
<keyword evidence="5" id="KW-1185">Reference proteome</keyword>
<dbReference type="Pfam" id="PF16533">
    <property type="entry name" value="SOAR"/>
    <property type="match status" value="1"/>
</dbReference>
<evidence type="ECO:0000256" key="2">
    <source>
        <dbReference type="SAM" id="MobiDB-lite"/>
    </source>
</evidence>
<feature type="compositionally biased region" description="Low complexity" evidence="2">
    <location>
        <begin position="509"/>
        <end position="532"/>
    </location>
</feature>
<feature type="transmembrane region" description="Helical" evidence="3">
    <location>
        <begin position="75"/>
        <end position="93"/>
    </location>
</feature>
<keyword evidence="3" id="KW-0812">Transmembrane</keyword>
<keyword evidence="1" id="KW-0175">Coiled coil</keyword>
<organism evidence="5 6">
    <name type="scientific">Clupea harengus</name>
    <name type="common">Atlantic herring</name>
    <dbReference type="NCBI Taxonomy" id="7950"/>
    <lineage>
        <taxon>Eukaryota</taxon>
        <taxon>Metazoa</taxon>
        <taxon>Chordata</taxon>
        <taxon>Craniata</taxon>
        <taxon>Vertebrata</taxon>
        <taxon>Euteleostomi</taxon>
        <taxon>Actinopterygii</taxon>
        <taxon>Neopterygii</taxon>
        <taxon>Teleostei</taxon>
        <taxon>Clupei</taxon>
        <taxon>Clupeiformes</taxon>
        <taxon>Clupeoidei</taxon>
        <taxon>Clupeidae</taxon>
        <taxon>Clupea</taxon>
    </lineage>
</organism>
<feature type="compositionally biased region" description="Acidic residues" evidence="2">
    <location>
        <begin position="554"/>
        <end position="563"/>
    </location>
</feature>
<dbReference type="PANTHER" id="PTHR15136:SF9">
    <property type="entry name" value="STROMAL INTERACTION MOLECULE 1"/>
    <property type="match status" value="1"/>
</dbReference>
<dbReference type="Gene3D" id="1.20.5.340">
    <property type="match status" value="1"/>
</dbReference>
<dbReference type="GO" id="GO:0005509">
    <property type="term" value="F:calcium ion binding"/>
    <property type="evidence" value="ECO:0007669"/>
    <property type="project" value="TreeGrafter"/>
</dbReference>
<evidence type="ECO:0000313" key="5">
    <source>
        <dbReference type="Proteomes" id="UP000515152"/>
    </source>
</evidence>
<dbReference type="GO" id="GO:0006874">
    <property type="term" value="P:intracellular calcium ion homeostasis"/>
    <property type="evidence" value="ECO:0007669"/>
    <property type="project" value="TreeGrafter"/>
</dbReference>
<protein>
    <submittedName>
        <fullName evidence="6">Stromal interaction molecule 1</fullName>
    </submittedName>
</protein>
<keyword evidence="3" id="KW-0472">Membrane</keyword>
<feature type="region of interest" description="Disordered" evidence="2">
    <location>
        <begin position="509"/>
        <end position="582"/>
    </location>
</feature>
<evidence type="ECO:0000259" key="4">
    <source>
        <dbReference type="Pfam" id="PF16533"/>
    </source>
</evidence>
<gene>
    <name evidence="6" type="primary">LOC105901422</name>
</gene>